<evidence type="ECO:0000256" key="2">
    <source>
        <dbReference type="ARBA" id="ARBA00009695"/>
    </source>
</evidence>
<protein>
    <recommendedName>
        <fullName evidence="3 5">Regulatory protein RecX</fullName>
    </recommendedName>
</protein>
<dbReference type="Pfam" id="PF21981">
    <property type="entry name" value="RecX_HTH3"/>
    <property type="match status" value="2"/>
</dbReference>
<evidence type="ECO:0000313" key="9">
    <source>
        <dbReference type="EMBL" id="MBD3108735.1"/>
    </source>
</evidence>
<dbReference type="HAMAP" id="MF_01114">
    <property type="entry name" value="RecX"/>
    <property type="match status" value="1"/>
</dbReference>
<dbReference type="PANTHER" id="PTHR33602">
    <property type="entry name" value="REGULATORY PROTEIN RECX FAMILY PROTEIN"/>
    <property type="match status" value="1"/>
</dbReference>
<evidence type="ECO:0000259" key="7">
    <source>
        <dbReference type="Pfam" id="PF21981"/>
    </source>
</evidence>
<feature type="domain" description="RecX third three-helical" evidence="7">
    <location>
        <begin position="216"/>
        <end position="263"/>
    </location>
</feature>
<sequence>MTVITKITVGKKNKSRYNIFIDQGNGEEYGFSVSEDVLIKLDLKKGKVIDQMDAMEIAYQEDIQKGFNTALNFLSFRMRSEYEVKSHLQEKDYGNDIIKEVIHKLYQLNYINDEEFAMAFVSTKINGADKGPVVIAQELKLKGIEESLIQKAMLQYTDEKQLSHAIKLAEKMAGTSKNRSAVEMKRKAEQTLIRKGYTSFIIEEALREVDFSQEEEAEWDSLRSHGDKVVRRYSKYEGYEFKQKVKSALYRKGFPLELIERYLEEIQQEE</sequence>
<proteinExistence type="inferred from homology"/>
<comment type="similarity">
    <text evidence="2 5">Belongs to the RecX family.</text>
</comment>
<comment type="subcellular location">
    <subcellularLocation>
        <location evidence="1 5">Cytoplasm</location>
    </subcellularLocation>
</comment>
<dbReference type="RefSeq" id="WP_190998272.1">
    <property type="nucleotide sequence ID" value="NZ_JACXSI010000023.1"/>
</dbReference>
<dbReference type="Proteomes" id="UP000602076">
    <property type="component" value="Unassembled WGS sequence"/>
</dbReference>
<dbReference type="GO" id="GO:0006282">
    <property type="term" value="P:regulation of DNA repair"/>
    <property type="evidence" value="ECO:0007669"/>
    <property type="project" value="UniProtKB-UniRule"/>
</dbReference>
<dbReference type="Pfam" id="PF21982">
    <property type="entry name" value="RecX_HTH1"/>
    <property type="match status" value="1"/>
</dbReference>
<evidence type="ECO:0000256" key="1">
    <source>
        <dbReference type="ARBA" id="ARBA00004496"/>
    </source>
</evidence>
<feature type="domain" description="RecX third three-helical" evidence="7">
    <location>
        <begin position="160"/>
        <end position="206"/>
    </location>
</feature>
<keyword evidence="4 5" id="KW-0963">Cytoplasm</keyword>
<dbReference type="NCBIfam" id="NF010733">
    <property type="entry name" value="PRK14135.1"/>
    <property type="match status" value="1"/>
</dbReference>
<evidence type="ECO:0000256" key="5">
    <source>
        <dbReference type="HAMAP-Rule" id="MF_01114"/>
    </source>
</evidence>
<evidence type="ECO:0000259" key="8">
    <source>
        <dbReference type="Pfam" id="PF21982"/>
    </source>
</evidence>
<keyword evidence="10" id="KW-1185">Reference proteome</keyword>
<dbReference type="Gene3D" id="1.10.10.10">
    <property type="entry name" value="Winged helix-like DNA-binding domain superfamily/Winged helix DNA-binding domain"/>
    <property type="match status" value="4"/>
</dbReference>
<gene>
    <name evidence="5 9" type="primary">recX</name>
    <name evidence="9" type="ORF">IEO70_10185</name>
</gene>
<feature type="domain" description="RecX second three-helical" evidence="6">
    <location>
        <begin position="112"/>
        <end position="153"/>
    </location>
</feature>
<comment type="caution">
    <text evidence="9">The sequence shown here is derived from an EMBL/GenBank/DDBJ whole genome shotgun (WGS) entry which is preliminary data.</text>
</comment>
<dbReference type="InterPro" id="IPR003783">
    <property type="entry name" value="Regulatory_RecX"/>
</dbReference>
<organism evidence="9 10">
    <name type="scientific">Peribacillus faecalis</name>
    <dbReference type="NCBI Taxonomy" id="2772559"/>
    <lineage>
        <taxon>Bacteria</taxon>
        <taxon>Bacillati</taxon>
        <taxon>Bacillota</taxon>
        <taxon>Bacilli</taxon>
        <taxon>Bacillales</taxon>
        <taxon>Bacillaceae</taxon>
        <taxon>Peribacillus</taxon>
    </lineage>
</organism>
<dbReference type="EMBL" id="JACXSI010000023">
    <property type="protein sequence ID" value="MBD3108735.1"/>
    <property type="molecule type" value="Genomic_DNA"/>
</dbReference>
<evidence type="ECO:0000256" key="4">
    <source>
        <dbReference type="ARBA" id="ARBA00022490"/>
    </source>
</evidence>
<evidence type="ECO:0000259" key="6">
    <source>
        <dbReference type="Pfam" id="PF02631"/>
    </source>
</evidence>
<dbReference type="InterPro" id="IPR036388">
    <property type="entry name" value="WH-like_DNA-bd_sf"/>
</dbReference>
<dbReference type="InterPro" id="IPR053926">
    <property type="entry name" value="RecX_HTH_1st"/>
</dbReference>
<dbReference type="GO" id="GO:0005737">
    <property type="term" value="C:cytoplasm"/>
    <property type="evidence" value="ECO:0007669"/>
    <property type="project" value="UniProtKB-SubCell"/>
</dbReference>
<dbReference type="InterPro" id="IPR053925">
    <property type="entry name" value="RecX_HTH_3rd"/>
</dbReference>
<comment type="function">
    <text evidence="5">Modulates RecA activity.</text>
</comment>
<dbReference type="Pfam" id="PF02631">
    <property type="entry name" value="RecX_HTH2"/>
    <property type="match status" value="1"/>
</dbReference>
<dbReference type="PANTHER" id="PTHR33602:SF1">
    <property type="entry name" value="REGULATORY PROTEIN RECX FAMILY PROTEIN"/>
    <property type="match status" value="1"/>
</dbReference>
<accession>A0A927CZN9</accession>
<evidence type="ECO:0000313" key="10">
    <source>
        <dbReference type="Proteomes" id="UP000602076"/>
    </source>
</evidence>
<reference evidence="9" key="1">
    <citation type="submission" date="2020-09" db="EMBL/GenBank/DDBJ databases">
        <title>Bacillus faecalis sp. nov., a moderately halophilic bacterium isolated from cow faeces.</title>
        <authorList>
            <person name="Jiang L."/>
            <person name="Lee J."/>
        </authorList>
    </citation>
    <scope>NUCLEOTIDE SEQUENCE</scope>
    <source>
        <strain evidence="9">AGMB 02131</strain>
    </source>
</reference>
<name>A0A927CZN9_9BACI</name>
<feature type="domain" description="RecX first three-helical" evidence="8">
    <location>
        <begin position="67"/>
        <end position="105"/>
    </location>
</feature>
<evidence type="ECO:0000256" key="3">
    <source>
        <dbReference type="ARBA" id="ARBA00018111"/>
    </source>
</evidence>
<dbReference type="InterPro" id="IPR053924">
    <property type="entry name" value="RecX_HTH_2nd"/>
</dbReference>
<dbReference type="AlphaFoldDB" id="A0A927CZN9"/>